<dbReference type="KEGG" id="mon:G8E03_10110"/>
<feature type="signal peptide" evidence="7">
    <location>
        <begin position="1"/>
        <end position="18"/>
    </location>
</feature>
<dbReference type="PANTHER" id="PTHR47870:SF1">
    <property type="entry name" value="CYTOCHROME C-TYPE BIOGENESIS PROTEIN CCMH"/>
    <property type="match status" value="1"/>
</dbReference>
<keyword evidence="7" id="KW-0472">Membrane</keyword>
<keyword evidence="4 7" id="KW-0732">Signal</keyword>
<reference evidence="9 10" key="1">
    <citation type="submission" date="2020-03" db="EMBL/GenBank/DDBJ databases">
        <title>Complete genome sequence of Monaibacterium sp. ALG8 with diverse plasmids.</title>
        <authorList>
            <person name="Sun C."/>
        </authorList>
    </citation>
    <scope>NUCLEOTIDE SEQUENCE [LARGE SCALE GENOMIC DNA]</scope>
    <source>
        <strain evidence="9 10">ALG8</strain>
    </source>
</reference>
<keyword evidence="6 7" id="KW-0408">Iron</keyword>
<evidence type="ECO:0000256" key="2">
    <source>
        <dbReference type="ARBA" id="ARBA00022617"/>
    </source>
</evidence>
<evidence type="ECO:0000256" key="5">
    <source>
        <dbReference type="ARBA" id="ARBA00022748"/>
    </source>
</evidence>
<keyword evidence="3 7" id="KW-0479">Metal-binding</keyword>
<accession>A0A6G7VM45</accession>
<dbReference type="InterPro" id="IPR051263">
    <property type="entry name" value="C-type_cytochrome_biogenesis"/>
</dbReference>
<dbReference type="InterPro" id="IPR038297">
    <property type="entry name" value="CcmH/CycL/NrfF/Ccl2_sf"/>
</dbReference>
<dbReference type="PANTHER" id="PTHR47870">
    <property type="entry name" value="CYTOCHROME C-TYPE BIOGENESIS PROTEIN CCMH"/>
    <property type="match status" value="1"/>
</dbReference>
<keyword evidence="7" id="KW-0812">Transmembrane</keyword>
<dbReference type="InterPro" id="IPR005616">
    <property type="entry name" value="CcmH/CycL/Ccl2/NrfF_N"/>
</dbReference>
<dbReference type="GO" id="GO:0005886">
    <property type="term" value="C:plasma membrane"/>
    <property type="evidence" value="ECO:0007669"/>
    <property type="project" value="TreeGrafter"/>
</dbReference>
<evidence type="ECO:0000259" key="8">
    <source>
        <dbReference type="Pfam" id="PF03918"/>
    </source>
</evidence>
<dbReference type="Pfam" id="PF03918">
    <property type="entry name" value="CcmH"/>
    <property type="match status" value="1"/>
</dbReference>
<comment type="function">
    <text evidence="7">Possible subunit of a heme lyase.</text>
</comment>
<evidence type="ECO:0000313" key="9">
    <source>
        <dbReference type="EMBL" id="QIK41091.1"/>
    </source>
</evidence>
<dbReference type="Gene3D" id="1.10.8.640">
    <property type="entry name" value="Cytochrome C biogenesis protein"/>
    <property type="match status" value="1"/>
</dbReference>
<evidence type="ECO:0000256" key="4">
    <source>
        <dbReference type="ARBA" id="ARBA00022729"/>
    </source>
</evidence>
<keyword evidence="7" id="KW-1133">Transmembrane helix</keyword>
<feature type="domain" description="CcmH/CycL/Ccl2/NrfF N-terminal" evidence="8">
    <location>
        <begin position="7"/>
        <end position="145"/>
    </location>
</feature>
<protein>
    <recommendedName>
        <fullName evidence="7">Cytochrome c-type biogenesis protein</fullName>
    </recommendedName>
</protein>
<dbReference type="Proteomes" id="UP000500791">
    <property type="component" value="Chromosome"/>
</dbReference>
<keyword evidence="5" id="KW-0201">Cytochrome c-type biogenesis</keyword>
<gene>
    <name evidence="9" type="ORF">G8E03_10110</name>
</gene>
<evidence type="ECO:0000256" key="3">
    <source>
        <dbReference type="ARBA" id="ARBA00022723"/>
    </source>
</evidence>
<feature type="transmembrane region" description="Helical" evidence="7">
    <location>
        <begin position="102"/>
        <end position="121"/>
    </location>
</feature>
<sequence length="148" mass="16327">MRVLVILLALFWPLSAQAVQPDEMLSDPVLEARAQALDHELRCVLCRSESIASSNADWAADARVIVRELLSDGASDQQVKDFFVARYGDYVLMKPRVSGANIALWLAGPVLFLLVLLALVLRARRRGVATADPLSADELAEVERLTRD</sequence>
<feature type="chain" id="PRO_5026373603" description="Cytochrome c-type biogenesis protein" evidence="7">
    <location>
        <begin position="19"/>
        <end position="148"/>
    </location>
</feature>
<proteinExistence type="inferred from homology"/>
<dbReference type="GO" id="GO:0046872">
    <property type="term" value="F:metal ion binding"/>
    <property type="evidence" value="ECO:0007669"/>
    <property type="project" value="UniProtKB-KW"/>
</dbReference>
<dbReference type="CDD" id="cd16378">
    <property type="entry name" value="CcmH_N"/>
    <property type="match status" value="1"/>
</dbReference>
<keyword evidence="2 7" id="KW-0349">Heme</keyword>
<name>A0A6G7VM45_9RHOB</name>
<dbReference type="EMBL" id="CP049811">
    <property type="protein sequence ID" value="QIK41091.1"/>
    <property type="molecule type" value="Genomic_DNA"/>
</dbReference>
<dbReference type="GO" id="GO:0017004">
    <property type="term" value="P:cytochrome complex assembly"/>
    <property type="evidence" value="ECO:0007669"/>
    <property type="project" value="UniProtKB-KW"/>
</dbReference>
<evidence type="ECO:0000313" key="10">
    <source>
        <dbReference type="Proteomes" id="UP000500791"/>
    </source>
</evidence>
<organism evidence="9 10">
    <name type="scientific">Pontivivens nitratireducens</name>
    <dbReference type="NCBI Taxonomy" id="2758038"/>
    <lineage>
        <taxon>Bacteria</taxon>
        <taxon>Pseudomonadati</taxon>
        <taxon>Pseudomonadota</taxon>
        <taxon>Alphaproteobacteria</taxon>
        <taxon>Rhodobacterales</taxon>
        <taxon>Paracoccaceae</taxon>
        <taxon>Pontivivens</taxon>
    </lineage>
</organism>
<evidence type="ECO:0000256" key="6">
    <source>
        <dbReference type="ARBA" id="ARBA00023004"/>
    </source>
</evidence>
<dbReference type="AlphaFoldDB" id="A0A6G7VM45"/>
<evidence type="ECO:0000256" key="1">
    <source>
        <dbReference type="ARBA" id="ARBA00010342"/>
    </source>
</evidence>
<dbReference type="RefSeq" id="WP_166191238.1">
    <property type="nucleotide sequence ID" value="NZ_CP049811.1"/>
</dbReference>
<keyword evidence="10" id="KW-1185">Reference proteome</keyword>
<comment type="similarity">
    <text evidence="1 7">Belongs to the CcmH/CycL/Ccl2/NrfF family.</text>
</comment>
<evidence type="ECO:0000256" key="7">
    <source>
        <dbReference type="RuleBase" id="RU364112"/>
    </source>
</evidence>